<accession>A0A8J2JT16</accession>
<dbReference type="Proteomes" id="UP000708208">
    <property type="component" value="Unassembled WGS sequence"/>
</dbReference>
<organism evidence="2 3">
    <name type="scientific">Allacma fusca</name>
    <dbReference type="NCBI Taxonomy" id="39272"/>
    <lineage>
        <taxon>Eukaryota</taxon>
        <taxon>Metazoa</taxon>
        <taxon>Ecdysozoa</taxon>
        <taxon>Arthropoda</taxon>
        <taxon>Hexapoda</taxon>
        <taxon>Collembola</taxon>
        <taxon>Symphypleona</taxon>
        <taxon>Sminthuridae</taxon>
        <taxon>Allacma</taxon>
    </lineage>
</organism>
<keyword evidence="3" id="KW-1185">Reference proteome</keyword>
<dbReference type="InterPro" id="IPR000008">
    <property type="entry name" value="C2_dom"/>
</dbReference>
<dbReference type="Pfam" id="PF00168">
    <property type="entry name" value="C2"/>
    <property type="match status" value="1"/>
</dbReference>
<comment type="caution">
    <text evidence="2">The sequence shown here is derived from an EMBL/GenBank/DDBJ whole genome shotgun (WGS) entry which is preliminary data.</text>
</comment>
<evidence type="ECO:0000313" key="3">
    <source>
        <dbReference type="Proteomes" id="UP000708208"/>
    </source>
</evidence>
<dbReference type="PANTHER" id="PTHR10857">
    <property type="entry name" value="COPINE"/>
    <property type="match status" value="1"/>
</dbReference>
<evidence type="ECO:0000313" key="2">
    <source>
        <dbReference type="EMBL" id="CAG7725726.1"/>
    </source>
</evidence>
<proteinExistence type="predicted"/>
<dbReference type="EMBL" id="CAJVCH010126151">
    <property type="protein sequence ID" value="CAG7725726.1"/>
    <property type="molecule type" value="Genomic_DNA"/>
</dbReference>
<dbReference type="Pfam" id="PF07002">
    <property type="entry name" value="Copine"/>
    <property type="match status" value="1"/>
</dbReference>
<gene>
    <name evidence="2" type="ORF">AFUS01_LOCUS14673</name>
</gene>
<dbReference type="CDD" id="cd04048">
    <property type="entry name" value="C2A_Copine"/>
    <property type="match status" value="1"/>
</dbReference>
<feature type="non-terminal residue" evidence="2">
    <location>
        <position position="1"/>
    </location>
</feature>
<sequence>HLENRDVFSKSDPMCAIFYRPPGSRKWVPYCRTEVVENNLDPDFAEKVTMEYRFESVQALRFEVYDVDNISEKLEDQDSLGFVETSLAQIVTAGDEGLTLTLSEVKLIFNSQNAGKPKATISLIAEELQSEKDEVTLKLAGSGCGNWTACLPPKTFFSVSKLNDAEKYLVVYRGRYARGSNPSWPPLKMTSRALCNGDHDRTLKIEIHQRNIQGESFPIASCLTTFNKLLKATTQERMEMVGEDGKPTKATIKVLQCTLAPVSTFLDYIQSGMEIHCSFAIDFTCSNGDPEDSLSLHYLKAANNQPSVYEQAMHAVGSIVKEYDKSNILPAYGFGARIPPFGEPSYCFNLTLDKSPDCGNIAGLLDNYR</sequence>
<reference evidence="2" key="1">
    <citation type="submission" date="2021-06" db="EMBL/GenBank/DDBJ databases">
        <authorList>
            <person name="Hodson N. C."/>
            <person name="Mongue J. A."/>
            <person name="Jaron S. K."/>
        </authorList>
    </citation>
    <scope>NUCLEOTIDE SEQUENCE</scope>
</reference>
<dbReference type="InterPro" id="IPR045052">
    <property type="entry name" value="Copine"/>
</dbReference>
<dbReference type="OrthoDB" id="5855668at2759"/>
<dbReference type="PROSITE" id="PS50004">
    <property type="entry name" value="C2"/>
    <property type="match status" value="1"/>
</dbReference>
<evidence type="ECO:0000259" key="1">
    <source>
        <dbReference type="PROSITE" id="PS50004"/>
    </source>
</evidence>
<feature type="domain" description="C2" evidence="1">
    <location>
        <begin position="1"/>
        <end position="102"/>
    </location>
</feature>
<protein>
    <recommendedName>
        <fullName evidence="1">C2 domain-containing protein</fullName>
    </recommendedName>
</protein>
<dbReference type="InterPro" id="IPR010734">
    <property type="entry name" value="Copine_C"/>
</dbReference>
<dbReference type="GO" id="GO:0071277">
    <property type="term" value="P:cellular response to calcium ion"/>
    <property type="evidence" value="ECO:0007669"/>
    <property type="project" value="TreeGrafter"/>
</dbReference>
<dbReference type="GO" id="GO:0005544">
    <property type="term" value="F:calcium-dependent phospholipid binding"/>
    <property type="evidence" value="ECO:0007669"/>
    <property type="project" value="InterPro"/>
</dbReference>
<dbReference type="PANTHER" id="PTHR10857:SF106">
    <property type="entry name" value="C2 DOMAIN-CONTAINING PROTEIN"/>
    <property type="match status" value="1"/>
</dbReference>
<name>A0A8J2JT16_9HEXA</name>
<dbReference type="GO" id="GO:0005886">
    <property type="term" value="C:plasma membrane"/>
    <property type="evidence" value="ECO:0007669"/>
    <property type="project" value="TreeGrafter"/>
</dbReference>
<dbReference type="AlphaFoldDB" id="A0A8J2JT16"/>